<dbReference type="PROSITE" id="PS50943">
    <property type="entry name" value="HTH_CROC1"/>
    <property type="match status" value="1"/>
</dbReference>
<dbReference type="PANTHER" id="PTHR36511:SF4">
    <property type="entry name" value="ANTITOXIN MQSA"/>
    <property type="match status" value="1"/>
</dbReference>
<dbReference type="GO" id="GO:0003677">
    <property type="term" value="F:DNA binding"/>
    <property type="evidence" value="ECO:0007669"/>
    <property type="project" value="UniProtKB-KW"/>
</dbReference>
<keyword evidence="3" id="KW-0804">Transcription</keyword>
<keyword evidence="1" id="KW-0805">Transcription regulation</keyword>
<dbReference type="Pfam" id="PF01381">
    <property type="entry name" value="HTH_3"/>
    <property type="match status" value="1"/>
</dbReference>
<dbReference type="InterPro" id="IPR010982">
    <property type="entry name" value="Lambda_DNA-bd_dom_sf"/>
</dbReference>
<name>A0A3B1CZV0_9ZZZZ</name>
<dbReference type="SMART" id="SM00530">
    <property type="entry name" value="HTH_XRE"/>
    <property type="match status" value="1"/>
</dbReference>
<organism evidence="5">
    <name type="scientific">hydrothermal vent metagenome</name>
    <dbReference type="NCBI Taxonomy" id="652676"/>
    <lineage>
        <taxon>unclassified sequences</taxon>
        <taxon>metagenomes</taxon>
        <taxon>ecological metagenomes</taxon>
    </lineage>
</organism>
<evidence type="ECO:0000259" key="4">
    <source>
        <dbReference type="PROSITE" id="PS50943"/>
    </source>
</evidence>
<evidence type="ECO:0000256" key="3">
    <source>
        <dbReference type="ARBA" id="ARBA00023163"/>
    </source>
</evidence>
<accession>A0A3B1CZV0</accession>
<dbReference type="Gene3D" id="1.10.260.40">
    <property type="entry name" value="lambda repressor-like DNA-binding domains"/>
    <property type="match status" value="1"/>
</dbReference>
<reference evidence="5" key="1">
    <citation type="submission" date="2018-06" db="EMBL/GenBank/DDBJ databases">
        <authorList>
            <person name="Zhirakovskaya E."/>
        </authorList>
    </citation>
    <scope>NUCLEOTIDE SEQUENCE</scope>
</reference>
<dbReference type="InterPro" id="IPR001387">
    <property type="entry name" value="Cro/C1-type_HTH"/>
</dbReference>
<keyword evidence="2" id="KW-0238">DNA-binding</keyword>
<evidence type="ECO:0000256" key="1">
    <source>
        <dbReference type="ARBA" id="ARBA00023015"/>
    </source>
</evidence>
<dbReference type="NCBIfam" id="NF041265">
    <property type="entry name" value="NadS"/>
    <property type="match status" value="1"/>
</dbReference>
<dbReference type="InterPro" id="IPR052359">
    <property type="entry name" value="HTH-type_reg/antitoxin"/>
</dbReference>
<protein>
    <recommendedName>
        <fullName evidence="4">HTH cro/C1-type domain-containing protein</fullName>
    </recommendedName>
</protein>
<dbReference type="CDD" id="cd00093">
    <property type="entry name" value="HTH_XRE"/>
    <property type="match status" value="1"/>
</dbReference>
<proteinExistence type="predicted"/>
<evidence type="ECO:0000256" key="2">
    <source>
        <dbReference type="ARBA" id="ARBA00023125"/>
    </source>
</evidence>
<dbReference type="AlphaFoldDB" id="A0A3B1CZV0"/>
<dbReference type="PANTHER" id="PTHR36511">
    <property type="entry name" value="MERR FAMILY BACTERIAL REGULATORY PROTEIN"/>
    <property type="match status" value="1"/>
</dbReference>
<dbReference type="InterPro" id="IPR047761">
    <property type="entry name" value="NadS-like"/>
</dbReference>
<sequence length="96" mass="10945">MNKEDFKDLLTGIKEIGKIREGKIKPGRVFKFNPMEVKNIRKKLKQSQKEFSFMIGVSIGTLKNWEQGRRVPEGPARALLKVASKKPQAVLEALHN</sequence>
<dbReference type="SUPFAM" id="SSF47413">
    <property type="entry name" value="lambda repressor-like DNA-binding domains"/>
    <property type="match status" value="1"/>
</dbReference>
<dbReference type="EMBL" id="UOGJ01000049">
    <property type="protein sequence ID" value="VAX35379.1"/>
    <property type="molecule type" value="Genomic_DNA"/>
</dbReference>
<gene>
    <name evidence="5" type="ORF">MNBD_UNCLBAC01-1400</name>
</gene>
<feature type="domain" description="HTH cro/C1-type" evidence="4">
    <location>
        <begin position="37"/>
        <end position="72"/>
    </location>
</feature>
<evidence type="ECO:0000313" key="5">
    <source>
        <dbReference type="EMBL" id="VAX35379.1"/>
    </source>
</evidence>